<comment type="caution">
    <text evidence="6">The sequence shown here is derived from an EMBL/GenBank/DDBJ whole genome shotgun (WGS) entry which is preliminary data.</text>
</comment>
<evidence type="ECO:0000256" key="1">
    <source>
        <dbReference type="ARBA" id="ARBA00022491"/>
    </source>
</evidence>
<dbReference type="InterPro" id="IPR000524">
    <property type="entry name" value="Tscrpt_reg_HTH_GntR"/>
</dbReference>
<evidence type="ECO:0000256" key="3">
    <source>
        <dbReference type="ARBA" id="ARBA00023125"/>
    </source>
</evidence>
<keyword evidence="1" id="KW-0678">Repressor</keyword>
<dbReference type="AlphaFoldDB" id="A0A9D9H552"/>
<keyword evidence="2" id="KW-0805">Transcription regulation</keyword>
<protein>
    <submittedName>
        <fullName evidence="6">GntR family transcriptional regulator</fullName>
    </submittedName>
</protein>
<dbReference type="PROSITE" id="PS50949">
    <property type="entry name" value="HTH_GNTR"/>
    <property type="match status" value="1"/>
</dbReference>
<dbReference type="Gene3D" id="3.40.1410.10">
    <property type="entry name" value="Chorismate lyase-like"/>
    <property type="match status" value="1"/>
</dbReference>
<dbReference type="PANTHER" id="PTHR44846">
    <property type="entry name" value="MANNOSYL-D-GLYCERATE TRANSPORT/METABOLISM SYSTEM REPRESSOR MNGR-RELATED"/>
    <property type="match status" value="1"/>
</dbReference>
<dbReference type="SMART" id="SM00866">
    <property type="entry name" value="UTRA"/>
    <property type="match status" value="1"/>
</dbReference>
<proteinExistence type="predicted"/>
<dbReference type="GO" id="GO:0045892">
    <property type="term" value="P:negative regulation of DNA-templated transcription"/>
    <property type="evidence" value="ECO:0007669"/>
    <property type="project" value="TreeGrafter"/>
</dbReference>
<dbReference type="Gene3D" id="1.10.10.10">
    <property type="entry name" value="Winged helix-like DNA-binding domain superfamily/Winged helix DNA-binding domain"/>
    <property type="match status" value="1"/>
</dbReference>
<evidence type="ECO:0000313" key="6">
    <source>
        <dbReference type="EMBL" id="MBO8435188.1"/>
    </source>
</evidence>
<dbReference type="GO" id="GO:0003700">
    <property type="term" value="F:DNA-binding transcription factor activity"/>
    <property type="evidence" value="ECO:0007669"/>
    <property type="project" value="InterPro"/>
</dbReference>
<dbReference type="CDD" id="cd07377">
    <property type="entry name" value="WHTH_GntR"/>
    <property type="match status" value="1"/>
</dbReference>
<dbReference type="InterPro" id="IPR011663">
    <property type="entry name" value="UTRA"/>
</dbReference>
<keyword evidence="4" id="KW-0804">Transcription</keyword>
<keyword evidence="3" id="KW-0238">DNA-binding</keyword>
<dbReference type="InterPro" id="IPR050679">
    <property type="entry name" value="Bact_HTH_transcr_reg"/>
</dbReference>
<dbReference type="Pfam" id="PF00392">
    <property type="entry name" value="GntR"/>
    <property type="match status" value="1"/>
</dbReference>
<dbReference type="PANTHER" id="PTHR44846:SF4">
    <property type="entry name" value="HTH GNTR-TYPE DOMAIN-CONTAINING PROTEIN"/>
    <property type="match status" value="1"/>
</dbReference>
<dbReference type="SUPFAM" id="SSF64288">
    <property type="entry name" value="Chorismate lyase-like"/>
    <property type="match status" value="1"/>
</dbReference>
<sequence length="235" mass="26701">MSKKYEKILEDIEKDIFSGKYNETKKLPKEEELVNIYNVSRTTVRKAISVLVNKGYVYQVQGSGIFIRENGIKGGYLSLESLKGLTRDYPDKKIETKVLNLELIEASKDIAEKMKCEEGGLVYYLERVRIVDGVPFSIERTYFNKKLIPYLSEEIAKKSIYSYIINDLGLTIGFADKVISADKLSKLDADLFGLEENDPNLVIDGIEFLSTGDVFAVSRSFNNYKVAKLIKLSNF</sequence>
<dbReference type="InterPro" id="IPR036390">
    <property type="entry name" value="WH_DNA-bd_sf"/>
</dbReference>
<organism evidence="6 7">
    <name type="scientific">Candidatus Fimicola merdigallinarum</name>
    <dbReference type="NCBI Taxonomy" id="2840819"/>
    <lineage>
        <taxon>Bacteria</taxon>
        <taxon>Bacillati</taxon>
        <taxon>Bacillota</taxon>
        <taxon>Clostridia</taxon>
        <taxon>Lachnospirales</taxon>
        <taxon>Lachnospiraceae</taxon>
        <taxon>Lachnospiraceae incertae sedis</taxon>
        <taxon>Candidatus Fimicola</taxon>
    </lineage>
</organism>
<accession>A0A9D9H552</accession>
<dbReference type="EMBL" id="JADIMX010000146">
    <property type="protein sequence ID" value="MBO8435188.1"/>
    <property type="molecule type" value="Genomic_DNA"/>
</dbReference>
<dbReference type="GO" id="GO:0003677">
    <property type="term" value="F:DNA binding"/>
    <property type="evidence" value="ECO:0007669"/>
    <property type="project" value="UniProtKB-KW"/>
</dbReference>
<gene>
    <name evidence="6" type="ORF">IAC55_07715</name>
</gene>
<dbReference type="InterPro" id="IPR036388">
    <property type="entry name" value="WH-like_DNA-bd_sf"/>
</dbReference>
<dbReference type="Pfam" id="PF07702">
    <property type="entry name" value="UTRA"/>
    <property type="match status" value="1"/>
</dbReference>
<evidence type="ECO:0000256" key="4">
    <source>
        <dbReference type="ARBA" id="ARBA00023163"/>
    </source>
</evidence>
<feature type="domain" description="HTH gntR-type" evidence="5">
    <location>
        <begin position="2"/>
        <end position="70"/>
    </location>
</feature>
<evidence type="ECO:0000256" key="2">
    <source>
        <dbReference type="ARBA" id="ARBA00023015"/>
    </source>
</evidence>
<reference evidence="6" key="2">
    <citation type="journal article" date="2021" name="PeerJ">
        <title>Extensive microbial diversity within the chicken gut microbiome revealed by metagenomics and culture.</title>
        <authorList>
            <person name="Gilroy R."/>
            <person name="Ravi A."/>
            <person name="Getino M."/>
            <person name="Pursley I."/>
            <person name="Horton D.L."/>
            <person name="Alikhan N.F."/>
            <person name="Baker D."/>
            <person name="Gharbi K."/>
            <person name="Hall N."/>
            <person name="Watson M."/>
            <person name="Adriaenssens E.M."/>
            <person name="Foster-Nyarko E."/>
            <person name="Jarju S."/>
            <person name="Secka A."/>
            <person name="Antonio M."/>
            <person name="Oren A."/>
            <person name="Chaudhuri R.R."/>
            <person name="La Ragione R."/>
            <person name="Hildebrand F."/>
            <person name="Pallen M.J."/>
        </authorList>
    </citation>
    <scope>NUCLEOTIDE SEQUENCE</scope>
    <source>
        <strain evidence="6">F6-4510</strain>
    </source>
</reference>
<dbReference type="FunFam" id="3.40.1410.10:FF:000008">
    <property type="entry name" value="Transcriptional regulator, GntR family"/>
    <property type="match status" value="1"/>
</dbReference>
<reference evidence="6" key="1">
    <citation type="submission" date="2020-10" db="EMBL/GenBank/DDBJ databases">
        <authorList>
            <person name="Gilroy R."/>
        </authorList>
    </citation>
    <scope>NUCLEOTIDE SEQUENCE</scope>
    <source>
        <strain evidence="6">F6-4510</strain>
    </source>
</reference>
<dbReference type="SUPFAM" id="SSF46785">
    <property type="entry name" value="Winged helix' DNA-binding domain"/>
    <property type="match status" value="1"/>
</dbReference>
<dbReference type="SMART" id="SM00345">
    <property type="entry name" value="HTH_GNTR"/>
    <property type="match status" value="1"/>
</dbReference>
<dbReference type="InterPro" id="IPR028978">
    <property type="entry name" value="Chorismate_lyase_/UTRA_dom_sf"/>
</dbReference>
<evidence type="ECO:0000313" key="7">
    <source>
        <dbReference type="Proteomes" id="UP000823611"/>
    </source>
</evidence>
<dbReference type="PRINTS" id="PR00035">
    <property type="entry name" value="HTHGNTR"/>
</dbReference>
<name>A0A9D9H552_9FIRM</name>
<evidence type="ECO:0000259" key="5">
    <source>
        <dbReference type="PROSITE" id="PS50949"/>
    </source>
</evidence>
<dbReference type="Proteomes" id="UP000823611">
    <property type="component" value="Unassembled WGS sequence"/>
</dbReference>